<accession>A0A9W6SY96</accession>
<feature type="signal peptide" evidence="1">
    <location>
        <begin position="1"/>
        <end position="18"/>
    </location>
</feature>
<protein>
    <submittedName>
        <fullName evidence="2">Unnamed protein product</fullName>
    </submittedName>
</protein>
<organism evidence="2 3">
    <name type="scientific">Ambrosiozyma monospora</name>
    <name type="common">Yeast</name>
    <name type="synonym">Endomycopsis monosporus</name>
    <dbReference type="NCBI Taxonomy" id="43982"/>
    <lineage>
        <taxon>Eukaryota</taxon>
        <taxon>Fungi</taxon>
        <taxon>Dikarya</taxon>
        <taxon>Ascomycota</taxon>
        <taxon>Saccharomycotina</taxon>
        <taxon>Pichiomycetes</taxon>
        <taxon>Pichiales</taxon>
        <taxon>Pichiaceae</taxon>
        <taxon>Ambrosiozyma</taxon>
    </lineage>
</organism>
<keyword evidence="3" id="KW-1185">Reference proteome</keyword>
<dbReference type="Proteomes" id="UP001165063">
    <property type="component" value="Unassembled WGS sequence"/>
</dbReference>
<evidence type="ECO:0000256" key="1">
    <source>
        <dbReference type="SAM" id="SignalP"/>
    </source>
</evidence>
<gene>
    <name evidence="2" type="ORF">Amon01_000908900</name>
</gene>
<dbReference type="AlphaFoldDB" id="A0A9W6SY96"/>
<name>A0A9W6SY96_AMBMO</name>
<dbReference type="OrthoDB" id="4018368at2759"/>
<evidence type="ECO:0000313" key="3">
    <source>
        <dbReference type="Proteomes" id="UP001165063"/>
    </source>
</evidence>
<proteinExistence type="predicted"/>
<comment type="caution">
    <text evidence="2">The sequence shown here is derived from an EMBL/GenBank/DDBJ whole genome shotgun (WGS) entry which is preliminary data.</text>
</comment>
<reference evidence="2" key="1">
    <citation type="submission" date="2023-04" db="EMBL/GenBank/DDBJ databases">
        <title>Ambrosiozyma monospora NBRC 1965.</title>
        <authorList>
            <person name="Ichikawa N."/>
            <person name="Sato H."/>
            <person name="Tonouchi N."/>
        </authorList>
    </citation>
    <scope>NUCLEOTIDE SEQUENCE</scope>
    <source>
        <strain evidence="2">NBRC 1965</strain>
    </source>
</reference>
<sequence>MKFTLSAVSLALITRALADETVQLYIKSDNSDLSDKGISSLHEGAGINYFFAASSGQDLTYTGTSLTSNQIGYPQFFTPDTFVQLSVADEVTGLTFADDGTLQYNGSEDGFQACKNVNDPYRYSQSSYAIMYKSSSGDCVDIKLYKKSGSGSGSGSASGSAPGAASSSAAPVSSSSAAAAVTSSESAVITTTTGNCTDSVTNTQTHVSTETDTVSCHKCSISTYSGAAADLIKPAGFAAMAAGVAALLI</sequence>
<feature type="chain" id="PRO_5040746135" evidence="1">
    <location>
        <begin position="19"/>
        <end position="249"/>
    </location>
</feature>
<evidence type="ECO:0000313" key="2">
    <source>
        <dbReference type="EMBL" id="GME69707.1"/>
    </source>
</evidence>
<dbReference type="EMBL" id="BSXU01009765">
    <property type="protein sequence ID" value="GME69707.1"/>
    <property type="molecule type" value="Genomic_DNA"/>
</dbReference>
<keyword evidence="1" id="KW-0732">Signal</keyword>